<name>A0AAW1IZD1_POPJA</name>
<gene>
    <name evidence="1" type="ORF">QE152_g32304</name>
</gene>
<comment type="caution">
    <text evidence="1">The sequence shown here is derived from an EMBL/GenBank/DDBJ whole genome shotgun (WGS) entry which is preliminary data.</text>
</comment>
<evidence type="ECO:0000313" key="1">
    <source>
        <dbReference type="EMBL" id="KAK9695826.1"/>
    </source>
</evidence>
<organism evidence="1 2">
    <name type="scientific">Popillia japonica</name>
    <name type="common">Japanese beetle</name>
    <dbReference type="NCBI Taxonomy" id="7064"/>
    <lineage>
        <taxon>Eukaryota</taxon>
        <taxon>Metazoa</taxon>
        <taxon>Ecdysozoa</taxon>
        <taxon>Arthropoda</taxon>
        <taxon>Hexapoda</taxon>
        <taxon>Insecta</taxon>
        <taxon>Pterygota</taxon>
        <taxon>Neoptera</taxon>
        <taxon>Endopterygota</taxon>
        <taxon>Coleoptera</taxon>
        <taxon>Polyphaga</taxon>
        <taxon>Scarabaeiformia</taxon>
        <taxon>Scarabaeidae</taxon>
        <taxon>Rutelinae</taxon>
        <taxon>Popillia</taxon>
    </lineage>
</organism>
<dbReference type="AlphaFoldDB" id="A0AAW1IZD1"/>
<reference evidence="1 2" key="1">
    <citation type="journal article" date="2024" name="BMC Genomics">
        <title>De novo assembly and annotation of Popillia japonica's genome with initial clues to its potential as an invasive pest.</title>
        <authorList>
            <person name="Cucini C."/>
            <person name="Boschi S."/>
            <person name="Funari R."/>
            <person name="Cardaioli E."/>
            <person name="Iannotti N."/>
            <person name="Marturano G."/>
            <person name="Paoli F."/>
            <person name="Bruttini M."/>
            <person name="Carapelli A."/>
            <person name="Frati F."/>
            <person name="Nardi F."/>
        </authorList>
    </citation>
    <scope>NUCLEOTIDE SEQUENCE [LARGE SCALE GENOMIC DNA]</scope>
    <source>
        <strain evidence="1">DMR45628</strain>
    </source>
</reference>
<evidence type="ECO:0000313" key="2">
    <source>
        <dbReference type="Proteomes" id="UP001458880"/>
    </source>
</evidence>
<dbReference type="EMBL" id="JASPKY010000469">
    <property type="protein sequence ID" value="KAK9695826.1"/>
    <property type="molecule type" value="Genomic_DNA"/>
</dbReference>
<proteinExistence type="predicted"/>
<keyword evidence="2" id="KW-1185">Reference proteome</keyword>
<protein>
    <submittedName>
        <fullName evidence="1">Uncharacterized protein</fullName>
    </submittedName>
</protein>
<accession>A0AAW1IZD1</accession>
<sequence>MRCLLESLLAGWIPSTPHTAKNVKIEWIKKGVIKPCCSEFRSPIVLAKMRQAIKAEYLDAFQNERKRIRTTGSKECSISKEKKNKRNFLRTRFVQGKFKPKFRGFFKVKYLKENERYDVGKLENIGRQNVTPTAGFKGL</sequence>
<dbReference type="Proteomes" id="UP001458880">
    <property type="component" value="Unassembled WGS sequence"/>
</dbReference>